<gene>
    <name evidence="3" type="ORF">DESME_09810</name>
</gene>
<dbReference type="GO" id="GO:0004175">
    <property type="term" value="F:endopeptidase activity"/>
    <property type="evidence" value="ECO:0007669"/>
    <property type="project" value="UniProtKB-ARBA"/>
</dbReference>
<sequence length="225" mass="25508">MRRLGWIDLLAGVVGIVGSFIILGIGTGWIASWWPHPRILLYMNGFLTQLMFFLLLGILARVRHWNWSDYGWHKIELSKFWGTMLKVYGLTWIINIMYSIVLFQKGITPPSTDVYTQLLGNATPLTFILNLVLAGILAPIFEETLFRGVIFGGLQAYFGKWTSAILSAIFFSSLHLQAYGFFPRFILGLMLAYLFDKYKSIYPSIALHSLNNMIALMLVSISGIV</sequence>
<keyword evidence="1" id="KW-0472">Membrane</keyword>
<organism evidence="3 4">
    <name type="scientific">Desulfitobacterium metallireducens DSM 15288</name>
    <dbReference type="NCBI Taxonomy" id="871968"/>
    <lineage>
        <taxon>Bacteria</taxon>
        <taxon>Bacillati</taxon>
        <taxon>Bacillota</taxon>
        <taxon>Clostridia</taxon>
        <taxon>Eubacteriales</taxon>
        <taxon>Desulfitobacteriaceae</taxon>
        <taxon>Desulfitobacterium</taxon>
    </lineage>
</organism>
<keyword evidence="3" id="KW-0645">Protease</keyword>
<evidence type="ECO:0000256" key="1">
    <source>
        <dbReference type="SAM" id="Phobius"/>
    </source>
</evidence>
<feature type="transmembrane region" description="Helical" evidence="1">
    <location>
        <begin position="39"/>
        <end position="59"/>
    </location>
</feature>
<evidence type="ECO:0000313" key="3">
    <source>
        <dbReference type="EMBL" id="AHF07286.1"/>
    </source>
</evidence>
<dbReference type="AlphaFoldDB" id="W0EDZ5"/>
<dbReference type="Pfam" id="PF02517">
    <property type="entry name" value="Rce1-like"/>
    <property type="match status" value="1"/>
</dbReference>
<feature type="transmembrane region" description="Helical" evidence="1">
    <location>
        <begin position="148"/>
        <end position="170"/>
    </location>
</feature>
<keyword evidence="1" id="KW-0812">Transmembrane</keyword>
<dbReference type="eggNOG" id="COG1266">
    <property type="taxonomic scope" value="Bacteria"/>
</dbReference>
<evidence type="ECO:0000259" key="2">
    <source>
        <dbReference type="Pfam" id="PF02517"/>
    </source>
</evidence>
<protein>
    <submittedName>
        <fullName evidence="3">CAAX amino terminal protease</fullName>
    </submittedName>
</protein>
<dbReference type="STRING" id="871968.DESME_09810"/>
<keyword evidence="1" id="KW-1133">Transmembrane helix</keyword>
<feature type="domain" description="CAAX prenyl protease 2/Lysostaphin resistance protein A-like" evidence="2">
    <location>
        <begin position="126"/>
        <end position="214"/>
    </location>
</feature>
<feature type="transmembrane region" description="Helical" evidence="1">
    <location>
        <begin position="207"/>
        <end position="224"/>
    </location>
</feature>
<dbReference type="InterPro" id="IPR052710">
    <property type="entry name" value="CAAX_protease"/>
</dbReference>
<feature type="transmembrane region" description="Helical" evidence="1">
    <location>
        <begin position="80"/>
        <end position="102"/>
    </location>
</feature>
<keyword evidence="3" id="KW-0378">Hydrolase</keyword>
<dbReference type="PANTHER" id="PTHR36435:SF1">
    <property type="entry name" value="CAAX AMINO TERMINAL PROTEASE FAMILY PROTEIN"/>
    <property type="match status" value="1"/>
</dbReference>
<dbReference type="HOGENOM" id="CLU_098598_0_0_9"/>
<accession>W0EDZ5</accession>
<feature type="transmembrane region" description="Helical" evidence="1">
    <location>
        <begin position="7"/>
        <end position="33"/>
    </location>
</feature>
<keyword evidence="4" id="KW-1185">Reference proteome</keyword>
<proteinExistence type="predicted"/>
<dbReference type="PANTHER" id="PTHR36435">
    <property type="entry name" value="SLR1288 PROTEIN"/>
    <property type="match status" value="1"/>
</dbReference>
<feature type="transmembrane region" description="Helical" evidence="1">
    <location>
        <begin position="122"/>
        <end position="141"/>
    </location>
</feature>
<dbReference type="GO" id="GO:0006508">
    <property type="term" value="P:proteolysis"/>
    <property type="evidence" value="ECO:0007669"/>
    <property type="project" value="UniProtKB-KW"/>
</dbReference>
<dbReference type="EMBL" id="CP007032">
    <property type="protein sequence ID" value="AHF07286.1"/>
    <property type="molecule type" value="Genomic_DNA"/>
</dbReference>
<dbReference type="GO" id="GO:0080120">
    <property type="term" value="P:CAAX-box protein maturation"/>
    <property type="evidence" value="ECO:0007669"/>
    <property type="project" value="UniProtKB-ARBA"/>
</dbReference>
<dbReference type="InterPro" id="IPR003675">
    <property type="entry name" value="Rce1/LyrA-like_dom"/>
</dbReference>
<dbReference type="Proteomes" id="UP000010847">
    <property type="component" value="Chromosome"/>
</dbReference>
<name>W0EDZ5_9FIRM</name>
<feature type="transmembrane region" description="Helical" evidence="1">
    <location>
        <begin position="176"/>
        <end position="195"/>
    </location>
</feature>
<reference evidence="3 4" key="1">
    <citation type="submission" date="2013-12" db="EMBL/GenBank/DDBJ databases">
        <authorList>
            <consortium name="DOE Joint Genome Institute"/>
            <person name="Smidt H."/>
            <person name="Huntemann M."/>
            <person name="Han J."/>
            <person name="Chen A."/>
            <person name="Kyrpides N."/>
            <person name="Mavromatis K."/>
            <person name="Markowitz V."/>
            <person name="Palaniappan K."/>
            <person name="Ivanova N."/>
            <person name="Schaumberg A."/>
            <person name="Pati A."/>
            <person name="Liolios K."/>
            <person name="Nordberg H.P."/>
            <person name="Cantor M.N."/>
            <person name="Hua S.X."/>
            <person name="Woyke T."/>
        </authorList>
    </citation>
    <scope>NUCLEOTIDE SEQUENCE [LARGE SCALE GENOMIC DNA]</scope>
    <source>
        <strain evidence="4">DSM 15288</strain>
    </source>
</reference>
<evidence type="ECO:0000313" key="4">
    <source>
        <dbReference type="Proteomes" id="UP000010847"/>
    </source>
</evidence>
<dbReference type="KEGG" id="dmt:DESME_09810"/>